<dbReference type="KEGG" id="cam:101515167"/>
<dbReference type="STRING" id="3827.A0A1S2YTU2"/>
<accession>A0A1S2YTU2</accession>
<dbReference type="Gene3D" id="4.10.280.10">
    <property type="entry name" value="Helix-loop-helix DNA-binding domain"/>
    <property type="match status" value="1"/>
</dbReference>
<feature type="coiled-coil region" evidence="5">
    <location>
        <begin position="249"/>
        <end position="276"/>
    </location>
</feature>
<keyword evidence="8" id="KW-1185">Reference proteome</keyword>
<evidence type="ECO:0000313" key="8">
    <source>
        <dbReference type="Proteomes" id="UP000087171"/>
    </source>
</evidence>
<dbReference type="SMART" id="SM00353">
    <property type="entry name" value="HLH"/>
    <property type="match status" value="1"/>
</dbReference>
<dbReference type="Pfam" id="PF22754">
    <property type="entry name" value="bHLH-TF_ACT-like_plant"/>
    <property type="match status" value="1"/>
</dbReference>
<keyword evidence="5" id="KW-0175">Coiled coil</keyword>
<evidence type="ECO:0000256" key="2">
    <source>
        <dbReference type="ARBA" id="ARBA00023015"/>
    </source>
</evidence>
<evidence type="ECO:0000313" key="9">
    <source>
        <dbReference type="RefSeq" id="XP_004509816.1"/>
    </source>
</evidence>
<evidence type="ECO:0000256" key="4">
    <source>
        <dbReference type="ARBA" id="ARBA00023242"/>
    </source>
</evidence>
<dbReference type="PROSITE" id="PS50888">
    <property type="entry name" value="BHLH"/>
    <property type="match status" value="1"/>
</dbReference>
<dbReference type="PANTHER" id="PTHR31945:SF63">
    <property type="entry name" value="TRANSCRIPTION FACTOR BHLH90"/>
    <property type="match status" value="1"/>
</dbReference>
<evidence type="ECO:0000256" key="6">
    <source>
        <dbReference type="SAM" id="MobiDB-lite"/>
    </source>
</evidence>
<keyword evidence="4" id="KW-0539">Nucleus</keyword>
<dbReference type="AlphaFoldDB" id="A0A1S2YTU2"/>
<evidence type="ECO:0000256" key="1">
    <source>
        <dbReference type="ARBA" id="ARBA00004123"/>
    </source>
</evidence>
<comment type="subcellular location">
    <subcellularLocation>
        <location evidence="1">Nucleus</location>
    </subcellularLocation>
</comment>
<dbReference type="GO" id="GO:0046983">
    <property type="term" value="F:protein dimerization activity"/>
    <property type="evidence" value="ECO:0007669"/>
    <property type="project" value="InterPro"/>
</dbReference>
<evidence type="ECO:0000256" key="3">
    <source>
        <dbReference type="ARBA" id="ARBA00023163"/>
    </source>
</evidence>
<reference evidence="9" key="2">
    <citation type="submission" date="2025-08" db="UniProtKB">
        <authorList>
            <consortium name="RefSeq"/>
        </authorList>
    </citation>
    <scope>IDENTIFICATION</scope>
    <source>
        <tissue evidence="9">Etiolated seedlings</tissue>
    </source>
</reference>
<dbReference type="InterPro" id="IPR051358">
    <property type="entry name" value="TF_AMS/ICE1/BHLH6-like"/>
</dbReference>
<dbReference type="Proteomes" id="UP000087171">
    <property type="component" value="Chromosome Ca7"/>
</dbReference>
<dbReference type="InterPro" id="IPR025610">
    <property type="entry name" value="MYC/MYB_N"/>
</dbReference>
<dbReference type="eggNOG" id="ENOG502QTEQ">
    <property type="taxonomic scope" value="Eukaryota"/>
</dbReference>
<feature type="compositionally biased region" description="Basic and acidic residues" evidence="6">
    <location>
        <begin position="192"/>
        <end position="203"/>
    </location>
</feature>
<dbReference type="RefSeq" id="XP_004509816.1">
    <property type="nucleotide sequence ID" value="XM_004509759.3"/>
</dbReference>
<dbReference type="SUPFAM" id="SSF47459">
    <property type="entry name" value="HLH, helix-loop-helix DNA-binding domain"/>
    <property type="match status" value="1"/>
</dbReference>
<dbReference type="PANTHER" id="PTHR31945">
    <property type="entry name" value="TRANSCRIPTION FACTOR SCREAM2-RELATED"/>
    <property type="match status" value="1"/>
</dbReference>
<evidence type="ECO:0000259" key="7">
    <source>
        <dbReference type="PROSITE" id="PS50888"/>
    </source>
</evidence>
<dbReference type="OrthoDB" id="1890947at2759"/>
<name>A0A1S2YTU2_CICAR</name>
<dbReference type="InterPro" id="IPR036638">
    <property type="entry name" value="HLH_DNA-bd_sf"/>
</dbReference>
<gene>
    <name evidence="9" type="primary">LOC101515167</name>
</gene>
<dbReference type="GO" id="GO:0003700">
    <property type="term" value="F:DNA-binding transcription factor activity"/>
    <property type="evidence" value="ECO:0007669"/>
    <property type="project" value="TreeGrafter"/>
</dbReference>
<dbReference type="GO" id="GO:0043565">
    <property type="term" value="F:sequence-specific DNA binding"/>
    <property type="evidence" value="ECO:0007669"/>
    <property type="project" value="TreeGrafter"/>
</dbReference>
<feature type="region of interest" description="Disordered" evidence="6">
    <location>
        <begin position="180"/>
        <end position="203"/>
    </location>
</feature>
<evidence type="ECO:0000256" key="5">
    <source>
        <dbReference type="SAM" id="Coils"/>
    </source>
</evidence>
<sequence>MSGMRVVEWLRPLVETKAWDYVVVWKYGNDPTRFIEWMGCCCGGGNIEHVKFEEKMDDEQYNLGPICRDTLFYHPVRTKSCEALAKFPFSISLYSSVHGEVAISQQPRWLIQQDSIGTQVLIPIFGGLVELFTANLIPKDINMMEFISAHFCVSINQEAISEQSYTNRNFNDHYTLTPSIEGLSSGSNPSTEHSKGEDKEKLVREPQKEVYHAKNLVTERNRRKRINKGLFTLRSLVPNITKMDRAAILEDAIEYIKELQKQEIKLQEEVKALEVEDCEKNTLQLRVKTEKEQAKGTRSLPLIELNQSSSDSTRKTKMKLQVEVNHIGGTEFLIKLCCEQKKGGFSRLMEAIHSFGLHVVHANMITFDGIVSNNLMVEATEQDIHPMKLREYLIQQTG</sequence>
<dbReference type="GeneID" id="101515167"/>
<dbReference type="GO" id="GO:0005634">
    <property type="term" value="C:nucleus"/>
    <property type="evidence" value="ECO:0007669"/>
    <property type="project" value="UniProtKB-SubCell"/>
</dbReference>
<dbReference type="PaxDb" id="3827-XP_004509816.1"/>
<feature type="compositionally biased region" description="Polar residues" evidence="6">
    <location>
        <begin position="180"/>
        <end position="191"/>
    </location>
</feature>
<dbReference type="Pfam" id="PF00010">
    <property type="entry name" value="HLH"/>
    <property type="match status" value="1"/>
</dbReference>
<reference evidence="8" key="1">
    <citation type="journal article" date="2013" name="Nat. Biotechnol.">
        <title>Draft genome sequence of chickpea (Cicer arietinum) provides a resource for trait improvement.</title>
        <authorList>
            <person name="Varshney R.K."/>
            <person name="Song C."/>
            <person name="Saxena R.K."/>
            <person name="Azam S."/>
            <person name="Yu S."/>
            <person name="Sharpe A.G."/>
            <person name="Cannon S."/>
            <person name="Baek J."/>
            <person name="Rosen B.D."/>
            <person name="Tar'an B."/>
            <person name="Millan T."/>
            <person name="Zhang X."/>
            <person name="Ramsay L.D."/>
            <person name="Iwata A."/>
            <person name="Wang Y."/>
            <person name="Nelson W."/>
            <person name="Farmer A.D."/>
            <person name="Gaur P.M."/>
            <person name="Soderlund C."/>
            <person name="Penmetsa R.V."/>
            <person name="Xu C."/>
            <person name="Bharti A.K."/>
            <person name="He W."/>
            <person name="Winter P."/>
            <person name="Zhao S."/>
            <person name="Hane J.K."/>
            <person name="Carrasquilla-Garcia N."/>
            <person name="Condie J.A."/>
            <person name="Upadhyaya H.D."/>
            <person name="Luo M.C."/>
            <person name="Thudi M."/>
            <person name="Gowda C.L."/>
            <person name="Singh N.P."/>
            <person name="Lichtenzveig J."/>
            <person name="Gali K.K."/>
            <person name="Rubio J."/>
            <person name="Nadarajan N."/>
            <person name="Dolezel J."/>
            <person name="Bansal K.C."/>
            <person name="Xu X."/>
            <person name="Edwards D."/>
            <person name="Zhang G."/>
            <person name="Kahl G."/>
            <person name="Gil J."/>
            <person name="Singh K.B."/>
            <person name="Datta S.K."/>
            <person name="Jackson S.A."/>
            <person name="Wang J."/>
            <person name="Cook D.R."/>
        </authorList>
    </citation>
    <scope>NUCLEOTIDE SEQUENCE [LARGE SCALE GENOMIC DNA]</scope>
    <source>
        <strain evidence="8">cv. CDC Frontier</strain>
    </source>
</reference>
<keyword evidence="3" id="KW-0804">Transcription</keyword>
<organism evidence="8 9">
    <name type="scientific">Cicer arietinum</name>
    <name type="common">Chickpea</name>
    <name type="synonym">Garbanzo</name>
    <dbReference type="NCBI Taxonomy" id="3827"/>
    <lineage>
        <taxon>Eukaryota</taxon>
        <taxon>Viridiplantae</taxon>
        <taxon>Streptophyta</taxon>
        <taxon>Embryophyta</taxon>
        <taxon>Tracheophyta</taxon>
        <taxon>Spermatophyta</taxon>
        <taxon>Magnoliopsida</taxon>
        <taxon>eudicotyledons</taxon>
        <taxon>Gunneridae</taxon>
        <taxon>Pentapetalae</taxon>
        <taxon>rosids</taxon>
        <taxon>fabids</taxon>
        <taxon>Fabales</taxon>
        <taxon>Fabaceae</taxon>
        <taxon>Papilionoideae</taxon>
        <taxon>50 kb inversion clade</taxon>
        <taxon>NPAAA clade</taxon>
        <taxon>Hologalegina</taxon>
        <taxon>IRL clade</taxon>
        <taxon>Cicereae</taxon>
        <taxon>Cicer</taxon>
    </lineage>
</organism>
<dbReference type="Pfam" id="PF14215">
    <property type="entry name" value="bHLH-MYC_N"/>
    <property type="match status" value="1"/>
</dbReference>
<dbReference type="InterPro" id="IPR011598">
    <property type="entry name" value="bHLH_dom"/>
</dbReference>
<keyword evidence="2" id="KW-0805">Transcription regulation</keyword>
<proteinExistence type="predicted"/>
<feature type="domain" description="BHLH" evidence="7">
    <location>
        <begin position="210"/>
        <end position="259"/>
    </location>
</feature>
<protein>
    <submittedName>
        <fullName evidence="9">Transcription factor ABORTED MICROSPORES isoform X1</fullName>
    </submittedName>
</protein>
<dbReference type="InterPro" id="IPR054502">
    <property type="entry name" value="bHLH-TF_ACT-like_plant"/>
</dbReference>